<dbReference type="AlphaFoldDB" id="A0A8R2ANF9"/>
<evidence type="ECO:0000256" key="1">
    <source>
        <dbReference type="SAM" id="SignalP"/>
    </source>
</evidence>
<feature type="chain" id="PRO_5035922064" evidence="1">
    <location>
        <begin position="23"/>
        <end position="142"/>
    </location>
</feature>
<keyword evidence="3" id="KW-1185">Reference proteome</keyword>
<dbReference type="SMR" id="A0A8R2ANF9"/>
<dbReference type="KEGG" id="bmor:101743939"/>
<evidence type="ECO:0000313" key="2">
    <source>
        <dbReference type="EnsemblMetazoa" id="XP_004928234.1"/>
    </source>
</evidence>
<dbReference type="CDD" id="cd23992">
    <property type="entry name" value="PBP_GOBP"/>
    <property type="match status" value="1"/>
</dbReference>
<dbReference type="RefSeq" id="XP_004928234.1">
    <property type="nucleotide sequence ID" value="XM_004928177.5"/>
</dbReference>
<protein>
    <submittedName>
        <fullName evidence="2">Uncharacterized protein</fullName>
    </submittedName>
</protein>
<evidence type="ECO:0000313" key="3">
    <source>
        <dbReference type="Proteomes" id="UP000005204"/>
    </source>
</evidence>
<dbReference type="Pfam" id="PF01395">
    <property type="entry name" value="PBP_GOBP"/>
    <property type="match status" value="1"/>
</dbReference>
<dbReference type="EnsemblMetazoa" id="XM_004928177.4">
    <property type="protein sequence ID" value="XP_004928234.1"/>
    <property type="gene ID" value="LOC101743939"/>
</dbReference>
<dbReference type="GO" id="GO:0005549">
    <property type="term" value="F:odorant binding"/>
    <property type="evidence" value="ECO:0007669"/>
    <property type="project" value="InterPro"/>
</dbReference>
<sequence>MLKIHVLLCFGMAILYFGSTKAVTPEESKAFEAFAKPLIEQCQKDFGMDKESFAQKNLDEIDECLIACVVEKFGITNDEKIDGDALKALVTKFVGNEEERNKINKIVEECTEDANKSGDGTCNTSTILFLCLLKNGKDLWGF</sequence>
<proteinExistence type="predicted"/>
<accession>A0A8R2ANF9</accession>
<feature type="signal peptide" evidence="1">
    <location>
        <begin position="1"/>
        <end position="22"/>
    </location>
</feature>
<dbReference type="InterPro" id="IPR036728">
    <property type="entry name" value="PBP_GOBP_sf"/>
</dbReference>
<reference evidence="3" key="1">
    <citation type="journal article" date="2008" name="Insect Biochem. Mol. Biol.">
        <title>The genome of a lepidopteran model insect, the silkworm Bombyx mori.</title>
        <authorList>
            <consortium name="International Silkworm Genome Consortium"/>
        </authorList>
    </citation>
    <scope>NUCLEOTIDE SEQUENCE [LARGE SCALE GENOMIC DNA]</scope>
    <source>
        <strain evidence="3">p50T</strain>
    </source>
</reference>
<dbReference type="GeneID" id="101743939"/>
<dbReference type="SUPFAM" id="SSF47565">
    <property type="entry name" value="Insect pheromone/odorant-binding proteins"/>
    <property type="match status" value="1"/>
</dbReference>
<organism evidence="2 3">
    <name type="scientific">Bombyx mori</name>
    <name type="common">Silk moth</name>
    <dbReference type="NCBI Taxonomy" id="7091"/>
    <lineage>
        <taxon>Eukaryota</taxon>
        <taxon>Metazoa</taxon>
        <taxon>Ecdysozoa</taxon>
        <taxon>Arthropoda</taxon>
        <taxon>Hexapoda</taxon>
        <taxon>Insecta</taxon>
        <taxon>Pterygota</taxon>
        <taxon>Neoptera</taxon>
        <taxon>Endopterygota</taxon>
        <taxon>Lepidoptera</taxon>
        <taxon>Glossata</taxon>
        <taxon>Ditrysia</taxon>
        <taxon>Bombycoidea</taxon>
        <taxon>Bombycidae</taxon>
        <taxon>Bombycinae</taxon>
        <taxon>Bombyx</taxon>
    </lineage>
</organism>
<dbReference type="Proteomes" id="UP000005204">
    <property type="component" value="Unassembled WGS sequence"/>
</dbReference>
<name>A0A8R2ANF9_BOMMO</name>
<dbReference type="InterPro" id="IPR006170">
    <property type="entry name" value="PBP/GOBP"/>
</dbReference>
<keyword evidence="1" id="KW-0732">Signal</keyword>
<dbReference type="Gene3D" id="1.10.238.20">
    <property type="entry name" value="Pheromone/general odorant binding protein domain"/>
    <property type="match status" value="1"/>
</dbReference>
<reference evidence="2" key="2">
    <citation type="submission" date="2022-06" db="UniProtKB">
        <authorList>
            <consortium name="EnsemblMetazoa"/>
        </authorList>
    </citation>
    <scope>IDENTIFICATION</scope>
    <source>
        <strain evidence="2">p50T (Dazao)</strain>
    </source>
</reference>